<dbReference type="AlphaFoldDB" id="A0A8J7R245"/>
<sequence length="59" mass="6560">MRHSFLFPEEKARSGTSGQKAVMMLIVFPFGPGGLFRAAQVANLMSSPTLSCHCARRFW</sequence>
<accession>A0A8J7R245</accession>
<dbReference type="Proteomes" id="UP000666240">
    <property type="component" value="Unassembled WGS sequence"/>
</dbReference>
<protein>
    <submittedName>
        <fullName evidence="1">Uncharacterized protein</fullName>
    </submittedName>
</protein>
<organism evidence="1 2">
    <name type="scientific">Tianweitania sediminis</name>
    <dbReference type="NCBI Taxonomy" id="1502156"/>
    <lineage>
        <taxon>Bacteria</taxon>
        <taxon>Pseudomonadati</taxon>
        <taxon>Pseudomonadota</taxon>
        <taxon>Alphaproteobacteria</taxon>
        <taxon>Hyphomicrobiales</taxon>
        <taxon>Phyllobacteriaceae</taxon>
        <taxon>Tianweitania</taxon>
    </lineage>
</organism>
<comment type="caution">
    <text evidence="1">The sequence shown here is derived from an EMBL/GenBank/DDBJ whole genome shotgun (WGS) entry which is preliminary data.</text>
</comment>
<keyword evidence="2" id="KW-1185">Reference proteome</keyword>
<gene>
    <name evidence="1" type="ORF">J5Y06_15785</name>
</gene>
<evidence type="ECO:0000313" key="1">
    <source>
        <dbReference type="EMBL" id="MBP0440117.1"/>
    </source>
</evidence>
<proteinExistence type="predicted"/>
<evidence type="ECO:0000313" key="2">
    <source>
        <dbReference type="Proteomes" id="UP000666240"/>
    </source>
</evidence>
<name>A0A8J7R245_9HYPH</name>
<dbReference type="EMBL" id="JAGIYY010000006">
    <property type="protein sequence ID" value="MBP0440117.1"/>
    <property type="molecule type" value="Genomic_DNA"/>
</dbReference>
<reference evidence="1" key="1">
    <citation type="submission" date="2021-03" db="EMBL/GenBank/DDBJ databases">
        <title>Genome sequencing and assembly of Tianweitania sediminis.</title>
        <authorList>
            <person name="Chhetri G."/>
        </authorList>
    </citation>
    <scope>NUCLEOTIDE SEQUENCE</scope>
    <source>
        <strain evidence="1">Z8</strain>
    </source>
</reference>